<evidence type="ECO:0000313" key="1">
    <source>
        <dbReference type="EMBL" id="KAK9797376.1"/>
    </source>
</evidence>
<reference evidence="1 2" key="1">
    <citation type="journal article" date="2024" name="Nat. Commun.">
        <title>Phylogenomics reveals the evolutionary origins of lichenization in chlorophyte algae.</title>
        <authorList>
            <person name="Puginier C."/>
            <person name="Libourel C."/>
            <person name="Otte J."/>
            <person name="Skaloud P."/>
            <person name="Haon M."/>
            <person name="Grisel S."/>
            <person name="Petersen M."/>
            <person name="Berrin J.G."/>
            <person name="Delaux P.M."/>
            <person name="Dal Grande F."/>
            <person name="Keller J."/>
        </authorList>
    </citation>
    <scope>NUCLEOTIDE SEQUENCE [LARGE SCALE GENOMIC DNA]</scope>
    <source>
        <strain evidence="1 2">SAG 2036</strain>
    </source>
</reference>
<dbReference type="Proteomes" id="UP001465755">
    <property type="component" value="Unassembled WGS sequence"/>
</dbReference>
<organism evidence="1 2">
    <name type="scientific">Symbiochloris irregularis</name>
    <dbReference type="NCBI Taxonomy" id="706552"/>
    <lineage>
        <taxon>Eukaryota</taxon>
        <taxon>Viridiplantae</taxon>
        <taxon>Chlorophyta</taxon>
        <taxon>core chlorophytes</taxon>
        <taxon>Trebouxiophyceae</taxon>
        <taxon>Trebouxiales</taxon>
        <taxon>Trebouxiaceae</taxon>
        <taxon>Symbiochloris</taxon>
    </lineage>
</organism>
<gene>
    <name evidence="1" type="ORF">WJX73_007318</name>
</gene>
<evidence type="ECO:0000313" key="2">
    <source>
        <dbReference type="Proteomes" id="UP001465755"/>
    </source>
</evidence>
<comment type="caution">
    <text evidence="1">The sequence shown here is derived from an EMBL/GenBank/DDBJ whole genome shotgun (WGS) entry which is preliminary data.</text>
</comment>
<keyword evidence="2" id="KW-1185">Reference proteome</keyword>
<dbReference type="EMBL" id="JALJOQ010000108">
    <property type="protein sequence ID" value="KAK9797376.1"/>
    <property type="molecule type" value="Genomic_DNA"/>
</dbReference>
<proteinExistence type="predicted"/>
<accession>A0AAW1NSU0</accession>
<protein>
    <submittedName>
        <fullName evidence="1">Uncharacterized protein</fullName>
    </submittedName>
</protein>
<dbReference type="AlphaFoldDB" id="A0AAW1NSU0"/>
<name>A0AAW1NSU0_9CHLO</name>
<sequence length="120" mass="12429">MVALCRADCPDADIRCRIPISDNANVESTMGCSLDGSGSVTADVPTVSISGHCYKTETDSDGTMFADIGEITIGQCFDAFQGGCQPDHCKNNAPGQRCNAGVKGCTVNEQGMCEGLKVSG</sequence>